<feature type="region of interest" description="Disordered" evidence="14">
    <location>
        <begin position="1"/>
        <end position="39"/>
    </location>
</feature>
<dbReference type="GO" id="GO:0005737">
    <property type="term" value="C:cytoplasm"/>
    <property type="evidence" value="ECO:0007669"/>
    <property type="project" value="UniProtKB-SubCell"/>
</dbReference>
<dbReference type="CDD" id="cd00446">
    <property type="entry name" value="GrpE"/>
    <property type="match status" value="1"/>
</dbReference>
<dbReference type="HOGENOM" id="CLU_057217_5_2_0"/>
<dbReference type="SUPFAM" id="SSF51064">
    <property type="entry name" value="Head domain of nucleotide exchange factor GrpE"/>
    <property type="match status" value="1"/>
</dbReference>
<dbReference type="FunFam" id="2.30.22.10:FF:000001">
    <property type="entry name" value="Protein GrpE"/>
    <property type="match status" value="1"/>
</dbReference>
<dbReference type="Gene3D" id="2.30.22.10">
    <property type="entry name" value="Head domain of nucleotide exchange factor GrpE"/>
    <property type="match status" value="1"/>
</dbReference>
<evidence type="ECO:0000313" key="16">
    <source>
        <dbReference type="Proteomes" id="UP000000263"/>
    </source>
</evidence>
<accession>A7NS63</accession>
<reference evidence="15 16" key="1">
    <citation type="submission" date="2007-08" db="EMBL/GenBank/DDBJ databases">
        <title>Complete sequence of Roseiflexus castenholzii DSM 13941.</title>
        <authorList>
            <consortium name="US DOE Joint Genome Institute"/>
            <person name="Copeland A."/>
            <person name="Lucas S."/>
            <person name="Lapidus A."/>
            <person name="Barry K."/>
            <person name="Glavina del Rio T."/>
            <person name="Dalin E."/>
            <person name="Tice H."/>
            <person name="Pitluck S."/>
            <person name="Thompson L.S."/>
            <person name="Brettin T."/>
            <person name="Bruce D."/>
            <person name="Detter J.C."/>
            <person name="Han C."/>
            <person name="Tapia R."/>
            <person name="Schmutz J."/>
            <person name="Larimer F."/>
            <person name="Land M."/>
            <person name="Hauser L."/>
            <person name="Kyrpides N."/>
            <person name="Mikhailova N."/>
            <person name="Bryant D.A."/>
            <person name="Hanada S."/>
            <person name="Tsukatani Y."/>
            <person name="Richardson P."/>
        </authorList>
    </citation>
    <scope>NUCLEOTIDE SEQUENCE [LARGE SCALE GENOMIC DNA]</scope>
    <source>
        <strain evidence="16">DSM 13941 / HLO8</strain>
    </source>
</reference>
<dbReference type="KEGG" id="rca:Rcas_4391"/>
<dbReference type="InterPro" id="IPR009012">
    <property type="entry name" value="GrpE_head"/>
</dbReference>
<evidence type="ECO:0000256" key="13">
    <source>
        <dbReference type="SAM" id="Coils"/>
    </source>
</evidence>
<gene>
    <name evidence="10" type="primary">grpE</name>
    <name evidence="15" type="ordered locus">Rcas_4391</name>
</gene>
<protein>
    <recommendedName>
        <fullName evidence="8 10">Protein GrpE</fullName>
    </recommendedName>
    <alternativeName>
        <fullName evidence="9 10">HSP-70 cofactor</fullName>
    </alternativeName>
</protein>
<dbReference type="PANTHER" id="PTHR21237">
    <property type="entry name" value="GRPE PROTEIN"/>
    <property type="match status" value="1"/>
</dbReference>
<dbReference type="STRING" id="383372.Rcas_4391"/>
<comment type="function">
    <text evidence="7 10 11">Participates actively in the response to hyperosmotic and heat shock by preventing the aggregation of stress-denatured proteins, in association with DnaK and GrpE. It is the nucleotide exchange factor for DnaK and may function as a thermosensor. Unfolded proteins bind initially to DnaJ; upon interaction with the DnaJ-bound protein, DnaK hydrolyzes its bound ATP, resulting in the formation of a stable complex. GrpE releases ADP from DnaK; ATP binding to DnaK triggers the release of the substrate protein, thus completing the reaction cycle. Several rounds of ATP-dependent interactions between DnaJ, DnaK and GrpE are required for fully efficient folding.</text>
</comment>
<feature type="compositionally biased region" description="Pro residues" evidence="14">
    <location>
        <begin position="8"/>
        <end position="17"/>
    </location>
</feature>
<dbReference type="PRINTS" id="PR00773">
    <property type="entry name" value="GRPEPROTEIN"/>
</dbReference>
<dbReference type="PANTHER" id="PTHR21237:SF23">
    <property type="entry name" value="GRPE PROTEIN HOMOLOG, MITOCHONDRIAL"/>
    <property type="match status" value="1"/>
</dbReference>
<dbReference type="InterPro" id="IPR013805">
    <property type="entry name" value="GrpE_CC"/>
</dbReference>
<dbReference type="Gene3D" id="3.90.20.20">
    <property type="match status" value="1"/>
</dbReference>
<proteinExistence type="inferred from homology"/>
<evidence type="ECO:0000256" key="2">
    <source>
        <dbReference type="ARBA" id="ARBA00009054"/>
    </source>
</evidence>
<evidence type="ECO:0000256" key="9">
    <source>
        <dbReference type="ARBA" id="ARBA00076414"/>
    </source>
</evidence>
<comment type="subcellular location">
    <subcellularLocation>
        <location evidence="1 10">Cytoplasm</location>
    </subcellularLocation>
</comment>
<evidence type="ECO:0000256" key="12">
    <source>
        <dbReference type="RuleBase" id="RU004478"/>
    </source>
</evidence>
<dbReference type="EMBL" id="CP000804">
    <property type="protein sequence ID" value="ABU60409.1"/>
    <property type="molecule type" value="Genomic_DNA"/>
</dbReference>
<evidence type="ECO:0000256" key="8">
    <source>
        <dbReference type="ARBA" id="ARBA00072274"/>
    </source>
</evidence>
<dbReference type="InterPro" id="IPR000740">
    <property type="entry name" value="GrpE"/>
</dbReference>
<evidence type="ECO:0000256" key="6">
    <source>
        <dbReference type="ARBA" id="ARBA00023186"/>
    </source>
</evidence>
<dbReference type="eggNOG" id="COG0576">
    <property type="taxonomic scope" value="Bacteria"/>
</dbReference>
<organism evidence="15 16">
    <name type="scientific">Roseiflexus castenholzii (strain DSM 13941 / HLO8)</name>
    <dbReference type="NCBI Taxonomy" id="383372"/>
    <lineage>
        <taxon>Bacteria</taxon>
        <taxon>Bacillati</taxon>
        <taxon>Chloroflexota</taxon>
        <taxon>Chloroflexia</taxon>
        <taxon>Chloroflexales</taxon>
        <taxon>Roseiflexineae</taxon>
        <taxon>Roseiflexaceae</taxon>
        <taxon>Roseiflexus</taxon>
    </lineage>
</organism>
<comment type="subunit">
    <text evidence="3 10">Homodimer.</text>
</comment>
<evidence type="ECO:0000256" key="7">
    <source>
        <dbReference type="ARBA" id="ARBA00053401"/>
    </source>
</evidence>
<evidence type="ECO:0000256" key="11">
    <source>
        <dbReference type="RuleBase" id="RU000639"/>
    </source>
</evidence>
<dbReference type="RefSeq" id="WP_012122830.1">
    <property type="nucleotide sequence ID" value="NC_009767.1"/>
</dbReference>
<dbReference type="AlphaFoldDB" id="A7NS63"/>
<name>A7NS63_ROSCS</name>
<dbReference type="Proteomes" id="UP000000263">
    <property type="component" value="Chromosome"/>
</dbReference>
<keyword evidence="16" id="KW-1185">Reference proteome</keyword>
<dbReference type="Pfam" id="PF01025">
    <property type="entry name" value="GrpE"/>
    <property type="match status" value="1"/>
</dbReference>
<keyword evidence="13" id="KW-0175">Coiled coil</keyword>
<dbReference type="GO" id="GO:0042803">
    <property type="term" value="F:protein homodimerization activity"/>
    <property type="evidence" value="ECO:0007669"/>
    <property type="project" value="InterPro"/>
</dbReference>
<keyword evidence="5 10" id="KW-0346">Stress response</keyword>
<sequence length="204" mass="22863">MSDELQPVPHPEQPETPPDGQEVVATETPATESGAPPSVDDLQARIAELERENAELRDNWLRAVADYKNFKRRTEQERADLIRNASAALLLKLLPVMDDLERAMANVTPDIAETPWYNGFKLIPQKLQTILESEGVSPMQTVGEAFDPNRHEAIIYEPSEDGEDGRVIAELQRGYLLRDRVLRPAMVKVSQGRKQPSGSETTHE</sequence>
<evidence type="ECO:0000256" key="3">
    <source>
        <dbReference type="ARBA" id="ARBA00011738"/>
    </source>
</evidence>
<dbReference type="NCBIfam" id="NF010738">
    <property type="entry name" value="PRK14140.1"/>
    <property type="match status" value="1"/>
</dbReference>
<dbReference type="OrthoDB" id="9812586at2"/>
<keyword evidence="4 10" id="KW-0963">Cytoplasm</keyword>
<comment type="similarity">
    <text evidence="2 10 12">Belongs to the GrpE family.</text>
</comment>
<dbReference type="GO" id="GO:0051087">
    <property type="term" value="F:protein-folding chaperone binding"/>
    <property type="evidence" value="ECO:0007669"/>
    <property type="project" value="InterPro"/>
</dbReference>
<dbReference type="GO" id="GO:0000774">
    <property type="term" value="F:adenyl-nucleotide exchange factor activity"/>
    <property type="evidence" value="ECO:0007669"/>
    <property type="project" value="InterPro"/>
</dbReference>
<dbReference type="PROSITE" id="PS01071">
    <property type="entry name" value="GRPE"/>
    <property type="match status" value="1"/>
</dbReference>
<evidence type="ECO:0000256" key="10">
    <source>
        <dbReference type="HAMAP-Rule" id="MF_01151"/>
    </source>
</evidence>
<evidence type="ECO:0000256" key="4">
    <source>
        <dbReference type="ARBA" id="ARBA00022490"/>
    </source>
</evidence>
<dbReference type="GO" id="GO:0051082">
    <property type="term" value="F:unfolded protein binding"/>
    <property type="evidence" value="ECO:0007669"/>
    <property type="project" value="TreeGrafter"/>
</dbReference>
<evidence type="ECO:0000256" key="5">
    <source>
        <dbReference type="ARBA" id="ARBA00023016"/>
    </source>
</evidence>
<evidence type="ECO:0000256" key="1">
    <source>
        <dbReference type="ARBA" id="ARBA00004496"/>
    </source>
</evidence>
<evidence type="ECO:0000256" key="14">
    <source>
        <dbReference type="SAM" id="MobiDB-lite"/>
    </source>
</evidence>
<dbReference type="GO" id="GO:0006457">
    <property type="term" value="P:protein folding"/>
    <property type="evidence" value="ECO:0007669"/>
    <property type="project" value="InterPro"/>
</dbReference>
<evidence type="ECO:0000313" key="15">
    <source>
        <dbReference type="EMBL" id="ABU60409.1"/>
    </source>
</evidence>
<feature type="coiled-coil region" evidence="13">
    <location>
        <begin position="39"/>
        <end position="66"/>
    </location>
</feature>
<keyword evidence="6 10" id="KW-0143">Chaperone</keyword>
<dbReference type="SUPFAM" id="SSF58014">
    <property type="entry name" value="Coiled-coil domain of nucleotide exchange factor GrpE"/>
    <property type="match status" value="1"/>
</dbReference>
<dbReference type="HAMAP" id="MF_01151">
    <property type="entry name" value="GrpE"/>
    <property type="match status" value="1"/>
</dbReference>